<protein>
    <recommendedName>
        <fullName evidence="4">HK97 gp10 family phage protein</fullName>
    </recommendedName>
</protein>
<keyword evidence="3" id="KW-1185">Reference proteome</keyword>
<dbReference type="Pfam" id="PF04883">
    <property type="entry name" value="HK97-gp10_like"/>
    <property type="match status" value="1"/>
</dbReference>
<organism evidence="2 3">
    <name type="scientific">Acuticoccus sediminis</name>
    <dbReference type="NCBI Taxonomy" id="2184697"/>
    <lineage>
        <taxon>Bacteria</taxon>
        <taxon>Pseudomonadati</taxon>
        <taxon>Pseudomonadota</taxon>
        <taxon>Alphaproteobacteria</taxon>
        <taxon>Hyphomicrobiales</taxon>
        <taxon>Amorphaceae</taxon>
        <taxon>Acuticoccus</taxon>
    </lineage>
</organism>
<evidence type="ECO:0008006" key="4">
    <source>
        <dbReference type="Google" id="ProtNLM"/>
    </source>
</evidence>
<proteinExistence type="predicted"/>
<dbReference type="RefSeq" id="WP_111351412.1">
    <property type="nucleotide sequence ID" value="NZ_QHHQ01000008.1"/>
</dbReference>
<dbReference type="InterPro" id="IPR010064">
    <property type="entry name" value="HK97-gp10_tail"/>
</dbReference>
<sequence>MGRVKGLDKAQRKLKTLSKSALEAVQPALIKGAEDIANIQRSLAPEDEGDLRDSIHVTKPGEATPYGAIRKGEATVAEPNQAIITAYSDDVDYAYHVEFGTSDTDAQPFFAPGYRLGKKKALNRIKRAIATAVKREAQ</sequence>
<feature type="region of interest" description="Disordered" evidence="1">
    <location>
        <begin position="44"/>
        <end position="66"/>
    </location>
</feature>
<gene>
    <name evidence="2" type="ORF">DLJ53_27570</name>
</gene>
<comment type="caution">
    <text evidence="2">The sequence shown here is derived from an EMBL/GenBank/DDBJ whole genome shotgun (WGS) entry which is preliminary data.</text>
</comment>
<evidence type="ECO:0000256" key="1">
    <source>
        <dbReference type="SAM" id="MobiDB-lite"/>
    </source>
</evidence>
<dbReference type="AlphaFoldDB" id="A0A8B2NMJ5"/>
<dbReference type="EMBL" id="QHHQ01000008">
    <property type="protein sequence ID" value="RAH97617.1"/>
    <property type="molecule type" value="Genomic_DNA"/>
</dbReference>
<accession>A0A8B2NMJ5</accession>
<dbReference type="OrthoDB" id="8480914at2"/>
<evidence type="ECO:0000313" key="3">
    <source>
        <dbReference type="Proteomes" id="UP000249590"/>
    </source>
</evidence>
<name>A0A8B2NMJ5_9HYPH</name>
<reference evidence="2 3" key="1">
    <citation type="submission" date="2018-05" db="EMBL/GenBank/DDBJ databases">
        <title>Acuticoccus sediminis sp. nov., isolated from deep-sea sediment of Indian Ocean.</title>
        <authorList>
            <person name="Liu X."/>
            <person name="Lai Q."/>
            <person name="Du Y."/>
            <person name="Sun F."/>
            <person name="Zhang X."/>
            <person name="Wang S."/>
            <person name="Shao Z."/>
        </authorList>
    </citation>
    <scope>NUCLEOTIDE SEQUENCE [LARGE SCALE GENOMIC DNA]</scope>
    <source>
        <strain evidence="2 3">PTG4-2</strain>
    </source>
</reference>
<evidence type="ECO:0000313" key="2">
    <source>
        <dbReference type="EMBL" id="RAH97617.1"/>
    </source>
</evidence>
<dbReference type="NCBIfam" id="TIGR01725">
    <property type="entry name" value="phge_HK97_gp10"/>
    <property type="match status" value="1"/>
</dbReference>
<dbReference type="Proteomes" id="UP000249590">
    <property type="component" value="Unassembled WGS sequence"/>
</dbReference>